<dbReference type="InterPro" id="IPR001196">
    <property type="entry name" value="Ribosomal_uL15_CS"/>
</dbReference>
<sequence length="150" mass="16200">MDLSNLKPAEGSRNRKGKRIGRGEGSGKGGTATRGHKGAKSRSGYSKKIGFEGGQMPLQRRVPKFGFNNINRKEYQGINLDRLQYLVDERGIKDEVTFDTLIENGLAKKKDLVKILGGGELKAKLKVSAHKFSASAKGAIEKAGGEAITL</sequence>
<feature type="compositionally biased region" description="Gly residues" evidence="6">
    <location>
        <begin position="23"/>
        <end position="32"/>
    </location>
</feature>
<gene>
    <name evidence="4" type="primary">rplO</name>
    <name evidence="8" type="ORF">VC82_748</name>
</gene>
<dbReference type="OrthoDB" id="9810293at2"/>
<proteinExistence type="inferred from homology"/>
<evidence type="ECO:0000256" key="3">
    <source>
        <dbReference type="ARBA" id="ARBA00023274"/>
    </source>
</evidence>
<comment type="subunit">
    <text evidence="4">Part of the 50S ribosomal subunit.</text>
</comment>
<dbReference type="SUPFAM" id="SSF52080">
    <property type="entry name" value="Ribosomal proteins L15p and L18e"/>
    <property type="match status" value="1"/>
</dbReference>
<dbReference type="GO" id="GO:0022625">
    <property type="term" value="C:cytosolic large ribosomal subunit"/>
    <property type="evidence" value="ECO:0007669"/>
    <property type="project" value="TreeGrafter"/>
</dbReference>
<reference evidence="8 9" key="1">
    <citation type="submission" date="2015-03" db="EMBL/GenBank/DDBJ databases">
        <title>Complete genome sequence of Muricauda lutaonensis CC-HSB-11T, isolated from a coastal hot spring.</title>
        <authorList>
            <person name="Kim K.M."/>
        </authorList>
    </citation>
    <scope>NUCLEOTIDE SEQUENCE [LARGE SCALE GENOMIC DNA]</scope>
    <source>
        <strain evidence="8 9">CC-HSB-11</strain>
    </source>
</reference>
<evidence type="ECO:0000259" key="7">
    <source>
        <dbReference type="Pfam" id="PF00828"/>
    </source>
</evidence>
<evidence type="ECO:0000256" key="6">
    <source>
        <dbReference type="SAM" id="MobiDB-lite"/>
    </source>
</evidence>
<evidence type="ECO:0000256" key="4">
    <source>
        <dbReference type="HAMAP-Rule" id="MF_01341"/>
    </source>
</evidence>
<dbReference type="STRING" id="516051.VC82_748"/>
<dbReference type="InterPro" id="IPR005749">
    <property type="entry name" value="Ribosomal_uL15_bac-type"/>
</dbReference>
<organism evidence="8 9">
    <name type="scientific">Flagellimonas lutaonensis</name>
    <dbReference type="NCBI Taxonomy" id="516051"/>
    <lineage>
        <taxon>Bacteria</taxon>
        <taxon>Pseudomonadati</taxon>
        <taxon>Bacteroidota</taxon>
        <taxon>Flavobacteriia</taxon>
        <taxon>Flavobacteriales</taxon>
        <taxon>Flavobacteriaceae</taxon>
        <taxon>Flagellimonas</taxon>
    </lineage>
</organism>
<dbReference type="PATRIC" id="fig|516051.4.peg.777"/>
<keyword evidence="4" id="KW-0694">RNA-binding</keyword>
<evidence type="ECO:0000313" key="8">
    <source>
        <dbReference type="EMBL" id="AKA34410.1"/>
    </source>
</evidence>
<protein>
    <recommendedName>
        <fullName evidence="4">Large ribosomal subunit protein uL15</fullName>
    </recommendedName>
</protein>
<name>A0A0D5YQ27_9FLAO</name>
<dbReference type="InterPro" id="IPR036227">
    <property type="entry name" value="Ribosomal_uL15/eL18_sf"/>
</dbReference>
<dbReference type="Gene3D" id="3.100.10.10">
    <property type="match status" value="1"/>
</dbReference>
<comment type="similarity">
    <text evidence="1 4 5">Belongs to the universal ribosomal protein uL15 family.</text>
</comment>
<evidence type="ECO:0000256" key="5">
    <source>
        <dbReference type="RuleBase" id="RU003888"/>
    </source>
</evidence>
<dbReference type="AlphaFoldDB" id="A0A0D5YQ27"/>
<evidence type="ECO:0000256" key="1">
    <source>
        <dbReference type="ARBA" id="ARBA00007320"/>
    </source>
</evidence>
<dbReference type="PANTHER" id="PTHR12934">
    <property type="entry name" value="50S RIBOSOMAL PROTEIN L15"/>
    <property type="match status" value="1"/>
</dbReference>
<dbReference type="GO" id="GO:0006412">
    <property type="term" value="P:translation"/>
    <property type="evidence" value="ECO:0007669"/>
    <property type="project" value="UniProtKB-UniRule"/>
</dbReference>
<dbReference type="InterPro" id="IPR021131">
    <property type="entry name" value="Ribosomal_uL15/eL18"/>
</dbReference>
<accession>A0A0D5YQ27</accession>
<feature type="region of interest" description="Disordered" evidence="6">
    <location>
        <begin position="1"/>
        <end position="52"/>
    </location>
</feature>
<dbReference type="PANTHER" id="PTHR12934:SF11">
    <property type="entry name" value="LARGE RIBOSOMAL SUBUNIT PROTEIN UL15M"/>
    <property type="match status" value="1"/>
</dbReference>
<keyword evidence="4" id="KW-0699">rRNA-binding</keyword>
<keyword evidence="9" id="KW-1185">Reference proteome</keyword>
<dbReference type="EMBL" id="CP011071">
    <property type="protein sequence ID" value="AKA34410.1"/>
    <property type="molecule type" value="Genomic_DNA"/>
</dbReference>
<keyword evidence="3 4" id="KW-0687">Ribonucleoprotein</keyword>
<dbReference type="NCBIfam" id="TIGR01071">
    <property type="entry name" value="rplO_bact"/>
    <property type="match status" value="1"/>
</dbReference>
<dbReference type="RefSeq" id="WP_045801179.1">
    <property type="nucleotide sequence ID" value="NZ_CP011071.1"/>
</dbReference>
<dbReference type="KEGG" id="mlt:VC82_748"/>
<comment type="function">
    <text evidence="4">Binds to the 23S rRNA.</text>
</comment>
<dbReference type="GO" id="GO:0019843">
    <property type="term" value="F:rRNA binding"/>
    <property type="evidence" value="ECO:0007669"/>
    <property type="project" value="UniProtKB-UniRule"/>
</dbReference>
<dbReference type="GO" id="GO:0003735">
    <property type="term" value="F:structural constituent of ribosome"/>
    <property type="evidence" value="ECO:0007669"/>
    <property type="project" value="InterPro"/>
</dbReference>
<dbReference type="PROSITE" id="PS00475">
    <property type="entry name" value="RIBOSOMAL_L15"/>
    <property type="match status" value="1"/>
</dbReference>
<evidence type="ECO:0000313" key="9">
    <source>
        <dbReference type="Proteomes" id="UP000032726"/>
    </source>
</evidence>
<evidence type="ECO:0000256" key="2">
    <source>
        <dbReference type="ARBA" id="ARBA00022980"/>
    </source>
</evidence>
<dbReference type="HAMAP" id="MF_01341">
    <property type="entry name" value="Ribosomal_uL15"/>
    <property type="match status" value="1"/>
</dbReference>
<keyword evidence="2 4" id="KW-0689">Ribosomal protein</keyword>
<dbReference type="InterPro" id="IPR030878">
    <property type="entry name" value="Ribosomal_uL15"/>
</dbReference>
<dbReference type="HOGENOM" id="CLU_055188_4_0_10"/>
<dbReference type="Proteomes" id="UP000032726">
    <property type="component" value="Chromosome"/>
</dbReference>
<feature type="domain" description="Large ribosomal subunit protein uL15/eL18" evidence="7">
    <location>
        <begin position="78"/>
        <end position="147"/>
    </location>
</feature>
<dbReference type="Pfam" id="PF00828">
    <property type="entry name" value="Ribosomal_L27A"/>
    <property type="match status" value="1"/>
</dbReference>